<evidence type="ECO:0000313" key="1">
    <source>
        <dbReference type="EMBL" id="KAJ3833772.1"/>
    </source>
</evidence>
<sequence length="210" mass="24581">MASDDNIILSERFRDSFARVVVCSADNVHFRLDEDNLQFNTGAFPFPNPRTNPNTVVHLPESAATLEILFQYIYPFRYSLALPEDLDFDTFISLADAAEKYEIVGLIYACELMFNNNFMLLYDHPMEMLKFAVKHDNQKLVKRIKDTVLESSGSWQTSTILPELAKILSNEEYKSWSIQREQKLVNRIEEDQSHHRHGIIQEPRFRFSLW</sequence>
<keyword evidence="2" id="KW-1185">Reference proteome</keyword>
<organism evidence="1 2">
    <name type="scientific">Lentinula raphanica</name>
    <dbReference type="NCBI Taxonomy" id="153919"/>
    <lineage>
        <taxon>Eukaryota</taxon>
        <taxon>Fungi</taxon>
        <taxon>Dikarya</taxon>
        <taxon>Basidiomycota</taxon>
        <taxon>Agaricomycotina</taxon>
        <taxon>Agaricomycetes</taxon>
        <taxon>Agaricomycetidae</taxon>
        <taxon>Agaricales</taxon>
        <taxon>Marasmiineae</taxon>
        <taxon>Omphalotaceae</taxon>
        <taxon>Lentinula</taxon>
    </lineage>
</organism>
<accession>A0AA38U7F6</accession>
<evidence type="ECO:0008006" key="3">
    <source>
        <dbReference type="Google" id="ProtNLM"/>
    </source>
</evidence>
<reference evidence="1" key="1">
    <citation type="submission" date="2022-08" db="EMBL/GenBank/DDBJ databases">
        <authorList>
            <consortium name="DOE Joint Genome Institute"/>
            <person name="Min B."/>
            <person name="Riley R."/>
            <person name="Sierra-Patev S."/>
            <person name="Naranjo-Ortiz M."/>
            <person name="Looney B."/>
            <person name="Konkel Z."/>
            <person name="Slot J.C."/>
            <person name="Sakamoto Y."/>
            <person name="Steenwyk J.L."/>
            <person name="Rokas A."/>
            <person name="Carro J."/>
            <person name="Camarero S."/>
            <person name="Ferreira P."/>
            <person name="Molpeceres G."/>
            <person name="Ruiz-Duenas F.J."/>
            <person name="Serrano A."/>
            <person name="Henrissat B."/>
            <person name="Drula E."/>
            <person name="Hughes K.W."/>
            <person name="Mata J.L."/>
            <person name="Ishikawa N.K."/>
            <person name="Vargas-Isla R."/>
            <person name="Ushijima S."/>
            <person name="Smith C.A."/>
            <person name="Ahrendt S."/>
            <person name="Andreopoulos W."/>
            <person name="He G."/>
            <person name="Labutti K."/>
            <person name="Lipzen A."/>
            <person name="Ng V."/>
            <person name="Sandor L."/>
            <person name="Barry K."/>
            <person name="Martinez A.T."/>
            <person name="Xiao Y."/>
            <person name="Gibbons J.G."/>
            <person name="Terashima K."/>
            <person name="Hibbett D.S."/>
            <person name="Grigoriev I.V."/>
        </authorList>
    </citation>
    <scope>NUCLEOTIDE SEQUENCE</scope>
    <source>
        <strain evidence="1">TFB9207</strain>
    </source>
</reference>
<dbReference type="InterPro" id="IPR011333">
    <property type="entry name" value="SKP1/BTB/POZ_sf"/>
</dbReference>
<gene>
    <name evidence="1" type="ORF">F5878DRAFT_632123</name>
</gene>
<protein>
    <recommendedName>
        <fullName evidence="3">BTB domain-containing protein</fullName>
    </recommendedName>
</protein>
<dbReference type="Gene3D" id="3.30.710.10">
    <property type="entry name" value="Potassium Channel Kv1.1, Chain A"/>
    <property type="match status" value="1"/>
</dbReference>
<dbReference type="EMBL" id="MU806636">
    <property type="protein sequence ID" value="KAJ3833772.1"/>
    <property type="molecule type" value="Genomic_DNA"/>
</dbReference>
<dbReference type="AlphaFoldDB" id="A0AA38U7F6"/>
<dbReference type="Proteomes" id="UP001163846">
    <property type="component" value="Unassembled WGS sequence"/>
</dbReference>
<proteinExistence type="predicted"/>
<name>A0AA38U7F6_9AGAR</name>
<evidence type="ECO:0000313" key="2">
    <source>
        <dbReference type="Proteomes" id="UP001163846"/>
    </source>
</evidence>
<comment type="caution">
    <text evidence="1">The sequence shown here is derived from an EMBL/GenBank/DDBJ whole genome shotgun (WGS) entry which is preliminary data.</text>
</comment>